<dbReference type="SUPFAM" id="SSF55469">
    <property type="entry name" value="FMN-dependent nitroreductase-like"/>
    <property type="match status" value="1"/>
</dbReference>
<dbReference type="InterPro" id="IPR018247">
    <property type="entry name" value="EF_Hand_1_Ca_BS"/>
</dbReference>
<evidence type="ECO:0000259" key="2">
    <source>
        <dbReference type="PROSITE" id="PS50222"/>
    </source>
</evidence>
<dbReference type="Gene3D" id="3.40.109.10">
    <property type="entry name" value="NADH Oxidase"/>
    <property type="match status" value="1"/>
</dbReference>
<dbReference type="InterPro" id="IPR000415">
    <property type="entry name" value="Nitroreductase-like"/>
</dbReference>
<dbReference type="EMBL" id="HBKQ01047127">
    <property type="protein sequence ID" value="CAE2271917.1"/>
    <property type="molecule type" value="Transcribed_RNA"/>
</dbReference>
<dbReference type="AlphaFoldDB" id="A0A7S4JSJ3"/>
<dbReference type="SUPFAM" id="SSF47473">
    <property type="entry name" value="EF-hand"/>
    <property type="match status" value="1"/>
</dbReference>
<dbReference type="PROSITE" id="PS50222">
    <property type="entry name" value="EF_HAND_2"/>
    <property type="match status" value="2"/>
</dbReference>
<accession>A0A7S4JSJ3</accession>
<dbReference type="PANTHER" id="PTHR43821:SF1">
    <property type="entry name" value="NAD(P)H NITROREDUCTASE YDJA-RELATED"/>
    <property type="match status" value="1"/>
</dbReference>
<dbReference type="PROSITE" id="PS00018">
    <property type="entry name" value="EF_HAND_1"/>
    <property type="match status" value="1"/>
</dbReference>
<feature type="domain" description="EF-hand" evidence="2">
    <location>
        <begin position="89"/>
        <end position="124"/>
    </location>
</feature>
<dbReference type="Gene3D" id="1.10.238.10">
    <property type="entry name" value="EF-hand"/>
    <property type="match status" value="1"/>
</dbReference>
<organism evidence="3">
    <name type="scientific">Odontella aurita</name>
    <dbReference type="NCBI Taxonomy" id="265563"/>
    <lineage>
        <taxon>Eukaryota</taxon>
        <taxon>Sar</taxon>
        <taxon>Stramenopiles</taxon>
        <taxon>Ochrophyta</taxon>
        <taxon>Bacillariophyta</taxon>
        <taxon>Mediophyceae</taxon>
        <taxon>Biddulphiophycidae</taxon>
        <taxon>Eupodiscales</taxon>
        <taxon>Odontellaceae</taxon>
        <taxon>Odontella</taxon>
    </lineage>
</organism>
<reference evidence="3" key="1">
    <citation type="submission" date="2021-01" db="EMBL/GenBank/DDBJ databases">
        <authorList>
            <person name="Corre E."/>
            <person name="Pelletier E."/>
            <person name="Niang G."/>
            <person name="Scheremetjew M."/>
            <person name="Finn R."/>
            <person name="Kale V."/>
            <person name="Holt S."/>
            <person name="Cochrane G."/>
            <person name="Meng A."/>
            <person name="Brown T."/>
            <person name="Cohen L."/>
        </authorList>
    </citation>
    <scope>NUCLEOTIDE SEQUENCE</scope>
    <source>
        <strain evidence="3">Isolate 1302-5</strain>
    </source>
</reference>
<dbReference type="InterPro" id="IPR052530">
    <property type="entry name" value="NAD(P)H_nitroreductase"/>
</dbReference>
<gene>
    <name evidence="3" type="ORF">OAUR00152_LOCUS32537</name>
</gene>
<dbReference type="GO" id="GO:0005509">
    <property type="term" value="F:calcium ion binding"/>
    <property type="evidence" value="ECO:0007669"/>
    <property type="project" value="InterPro"/>
</dbReference>
<dbReference type="InterPro" id="IPR011992">
    <property type="entry name" value="EF-hand-dom_pair"/>
</dbReference>
<dbReference type="Pfam" id="PF13499">
    <property type="entry name" value="EF-hand_7"/>
    <property type="match status" value="1"/>
</dbReference>
<protein>
    <recommendedName>
        <fullName evidence="2">EF-hand domain-containing protein</fullName>
    </recommendedName>
</protein>
<dbReference type="Pfam" id="PF00881">
    <property type="entry name" value="Nitroreductase"/>
    <property type="match status" value="2"/>
</dbReference>
<proteinExistence type="predicted"/>
<dbReference type="InterPro" id="IPR029479">
    <property type="entry name" value="Nitroreductase"/>
</dbReference>
<evidence type="ECO:0000256" key="1">
    <source>
        <dbReference type="ARBA" id="ARBA00022837"/>
    </source>
</evidence>
<dbReference type="PANTHER" id="PTHR43821">
    <property type="entry name" value="NAD(P)H NITROREDUCTASE YDJA-RELATED"/>
    <property type="match status" value="1"/>
</dbReference>
<dbReference type="InterPro" id="IPR002048">
    <property type="entry name" value="EF_hand_dom"/>
</dbReference>
<dbReference type="SMART" id="SM00054">
    <property type="entry name" value="EFh"/>
    <property type="match status" value="2"/>
</dbReference>
<dbReference type="CDD" id="cd00051">
    <property type="entry name" value="EFh"/>
    <property type="match status" value="1"/>
</dbReference>
<dbReference type="GO" id="GO:0016491">
    <property type="term" value="F:oxidoreductase activity"/>
    <property type="evidence" value="ECO:0007669"/>
    <property type="project" value="InterPro"/>
</dbReference>
<name>A0A7S4JSJ3_9STRA</name>
<sequence length="345" mass="36981">MTTTPKRTETVKRSSVLLGAVTIRREALRASAAACCWLLCATPLASAFAPPSPAFASRPKIGGPAAAGGVSRPRFAPPAPLGAQLDLTAEQQHAKEVFDEVDEEGNGNISPVELGSMLRMLDIDATDDDADALFKYLDADGSGAIGFEEFLPWYTDAAEAAKESAATFQGIILGRRTVNLFDKTPVADDVLKRAVNCAISAPNRGCSEPWRFISLGEETVAKVAQLNKDMGGDEGSFTTWTSIPGWCVVTCKRTHGDLDTEQEDFKSVCCAVQNFMLSLWSEGIGSKWTAGPVQLTNEFAELVGVDTKEERVTGVIWYGFATGGLVSADPKERKKGVEDVLNRLP</sequence>
<keyword evidence="1" id="KW-0106">Calcium</keyword>
<evidence type="ECO:0000313" key="3">
    <source>
        <dbReference type="EMBL" id="CAE2271917.1"/>
    </source>
</evidence>
<feature type="domain" description="EF-hand" evidence="2">
    <location>
        <begin position="125"/>
        <end position="160"/>
    </location>
</feature>